<feature type="compositionally biased region" description="Basic and acidic residues" evidence="6">
    <location>
        <begin position="24"/>
        <end position="35"/>
    </location>
</feature>
<dbReference type="GO" id="GO:0000462">
    <property type="term" value="P:maturation of SSU-rRNA from tricistronic rRNA transcript (SSU-rRNA, 5.8S rRNA, LSU-rRNA)"/>
    <property type="evidence" value="ECO:0007669"/>
    <property type="project" value="TreeGrafter"/>
</dbReference>
<dbReference type="Proteomes" id="UP000694844">
    <property type="component" value="Chromosome 4"/>
</dbReference>
<dbReference type="InterPro" id="IPR010678">
    <property type="entry name" value="UTP25"/>
</dbReference>
<evidence type="ECO:0000256" key="3">
    <source>
        <dbReference type="ARBA" id="ARBA00023242"/>
    </source>
</evidence>
<evidence type="ECO:0000256" key="6">
    <source>
        <dbReference type="SAM" id="MobiDB-lite"/>
    </source>
</evidence>
<dbReference type="Pfam" id="PF22916">
    <property type="entry name" value="UTP25_NTPase-like"/>
    <property type="match status" value="1"/>
</dbReference>
<dbReference type="GO" id="GO:0032040">
    <property type="term" value="C:small-subunit processome"/>
    <property type="evidence" value="ECO:0007669"/>
    <property type="project" value="TreeGrafter"/>
</dbReference>
<evidence type="ECO:0000256" key="1">
    <source>
        <dbReference type="ARBA" id="ARBA00004604"/>
    </source>
</evidence>
<dbReference type="GO" id="GO:0034511">
    <property type="term" value="F:U3 snoRNA binding"/>
    <property type="evidence" value="ECO:0007669"/>
    <property type="project" value="InterPro"/>
</dbReference>
<comment type="subcellular location">
    <subcellularLocation>
        <location evidence="1">Nucleus</location>
        <location evidence="1">Nucleolus</location>
    </subcellularLocation>
</comment>
<feature type="domain" description="UTP25 C-terminal" evidence="7">
    <location>
        <begin position="565"/>
        <end position="749"/>
    </location>
</feature>
<feature type="domain" description="UTP25 NTP hydrolase-like" evidence="8">
    <location>
        <begin position="291"/>
        <end position="553"/>
    </location>
</feature>
<dbReference type="Gene3D" id="3.40.50.300">
    <property type="entry name" value="P-loop containing nucleotide triphosphate hydrolases"/>
    <property type="match status" value="1"/>
</dbReference>
<feature type="compositionally biased region" description="Acidic residues" evidence="6">
    <location>
        <begin position="66"/>
        <end position="76"/>
    </location>
</feature>
<evidence type="ECO:0000259" key="8">
    <source>
        <dbReference type="Pfam" id="PF22916"/>
    </source>
</evidence>
<dbReference type="RefSeq" id="XP_022331410.1">
    <property type="nucleotide sequence ID" value="XM_022475702.1"/>
</dbReference>
<evidence type="ECO:0000259" key="7">
    <source>
        <dbReference type="Pfam" id="PF06862"/>
    </source>
</evidence>
<evidence type="ECO:0000256" key="4">
    <source>
        <dbReference type="ARBA" id="ARBA00024421"/>
    </source>
</evidence>
<dbReference type="Pfam" id="PF06862">
    <property type="entry name" value="Utp25_C"/>
    <property type="match status" value="1"/>
</dbReference>
<evidence type="ECO:0000313" key="10">
    <source>
        <dbReference type="RefSeq" id="XP_022331410.1"/>
    </source>
</evidence>
<dbReference type="KEGG" id="cvn:111129364"/>
<evidence type="ECO:0000256" key="2">
    <source>
        <dbReference type="ARBA" id="ARBA00009223"/>
    </source>
</evidence>
<comment type="similarity">
    <text evidence="2">Belongs to the UTP25 family.</text>
</comment>
<feature type="compositionally biased region" description="Acidic residues" evidence="6">
    <location>
        <begin position="116"/>
        <end position="171"/>
    </location>
</feature>
<organism evidence="9 10">
    <name type="scientific">Crassostrea virginica</name>
    <name type="common">Eastern oyster</name>
    <dbReference type="NCBI Taxonomy" id="6565"/>
    <lineage>
        <taxon>Eukaryota</taxon>
        <taxon>Metazoa</taxon>
        <taxon>Spiralia</taxon>
        <taxon>Lophotrochozoa</taxon>
        <taxon>Mollusca</taxon>
        <taxon>Bivalvia</taxon>
        <taxon>Autobranchia</taxon>
        <taxon>Pteriomorphia</taxon>
        <taxon>Ostreida</taxon>
        <taxon>Ostreoidea</taxon>
        <taxon>Ostreidae</taxon>
        <taxon>Crassostrea</taxon>
    </lineage>
</organism>
<sequence length="755" mass="87783">MAPSKHGRHGNLKRKAKSKHSQLSKREKKEIKEYGEVDPLSSGANLKTRYTKVTDKVENNEIKDLESEDSSEEELDAYQQLVASVNGKQTSVLESEEEVSGEEEEKLGSEDRTTSDESEEEEDEVKDEEVEDSAEEDNVNEIDKEDSLDEEIDSEDDDDEEDENVDDEVLEKEDIREDYVMKDCDPFVVHFETELSEDFVEGLTRKEKWERREAKIKNVGHGVITCPKDKCHLENIKESAEENNLKSLHVKHKLAEGVESANKKLCKVESLKNGASLTPFQTSLFKVLNKYQDVYFPERSHLNGEEIRLVYCLHALNHVLKTRSRVITHNTKMKLRQPNADTEEYRDQGLTRPKVLIVLPFRDSALKVVNIMMQLLMSSDQSMVSNKKRFQTEYGEEDAPEKKTNKPEDFEAIFTGNICDHFRIGLGVAKKTLKLYTKFYASDIILASPLGLRTIIGVEGEKERDYDFLNSIELLIFDQADIFLMQNWEHILTLMAHLHLQPREAHGTDFSRVRMWTLNGWSKYYRQTLVFSSLATPELNALHNRHCTNYSGKLAISRKETKGTICHIVTQLPQVFHKLPACTYAEMADVRFDFFLKKILPTQRDPVMSQTLIFISSYFDYVRIRNYFVREDIEFAQINEYSSDKTITRSRSEFYHGRVHFLLYTERIHFYRRYKLRGIRHIIFYELPRYPHFYSEVCNMLKDIRRQADKENLTCSVLYSSFDAQRLADIAGTDRAARMISSTKKVHMFVTGENS</sequence>
<protein>
    <recommendedName>
        <fullName evidence="4">U3 small nucleolar RNA-associated protein 25 homolog</fullName>
    </recommendedName>
    <alternativeName>
        <fullName evidence="5">UTP25 small subunit processor component</fullName>
    </alternativeName>
</protein>
<dbReference type="GeneID" id="111129364"/>
<proteinExistence type="inferred from homology"/>
<dbReference type="PANTHER" id="PTHR12933:SF0">
    <property type="entry name" value="U3 SMALL NUCLEOLAR RNA-ASSOCIATED PROTEIN 25 HOMOLOG"/>
    <property type="match status" value="1"/>
</dbReference>
<dbReference type="InterPro" id="IPR027417">
    <property type="entry name" value="P-loop_NTPase"/>
</dbReference>
<reference evidence="10" key="1">
    <citation type="submission" date="2025-08" db="UniProtKB">
        <authorList>
            <consortium name="RefSeq"/>
        </authorList>
    </citation>
    <scope>IDENTIFICATION</scope>
    <source>
        <tissue evidence="10">Whole sample</tissue>
    </source>
</reference>
<evidence type="ECO:0000313" key="9">
    <source>
        <dbReference type="Proteomes" id="UP000694844"/>
    </source>
</evidence>
<gene>
    <name evidence="10" type="primary">LOC111129364</name>
</gene>
<evidence type="ECO:0000256" key="5">
    <source>
        <dbReference type="ARBA" id="ARBA00032325"/>
    </source>
</evidence>
<feature type="region of interest" description="Disordered" evidence="6">
    <location>
        <begin position="1"/>
        <end position="176"/>
    </location>
</feature>
<accession>A0A8B8DU40</accession>
<dbReference type="InterPro" id="IPR053939">
    <property type="entry name" value="UTP25_C"/>
</dbReference>
<feature type="compositionally biased region" description="Acidic residues" evidence="6">
    <location>
        <begin position="94"/>
        <end position="105"/>
    </location>
</feature>
<dbReference type="InterPro" id="IPR053940">
    <property type="entry name" value="UTP25_NTPase-like"/>
</dbReference>
<keyword evidence="3" id="KW-0539">Nucleus</keyword>
<keyword evidence="9" id="KW-1185">Reference proteome</keyword>
<feature type="compositionally biased region" description="Basic and acidic residues" evidence="6">
    <location>
        <begin position="52"/>
        <end position="65"/>
    </location>
</feature>
<dbReference type="AlphaFoldDB" id="A0A8B8DU40"/>
<dbReference type="GO" id="GO:0019843">
    <property type="term" value="F:rRNA binding"/>
    <property type="evidence" value="ECO:0007669"/>
    <property type="project" value="TreeGrafter"/>
</dbReference>
<dbReference type="FunFam" id="3.40.50.300:FF:001559">
    <property type="entry name" value="U3 small nucleolar RNA-associated protein 25"/>
    <property type="match status" value="1"/>
</dbReference>
<dbReference type="OrthoDB" id="10264378at2759"/>
<name>A0A8B8DU40_CRAVI</name>
<feature type="compositionally biased region" description="Basic and acidic residues" evidence="6">
    <location>
        <begin position="106"/>
        <end position="115"/>
    </location>
</feature>
<feature type="compositionally biased region" description="Basic residues" evidence="6">
    <location>
        <begin position="1"/>
        <end position="23"/>
    </location>
</feature>
<feature type="compositionally biased region" description="Polar residues" evidence="6">
    <location>
        <begin position="81"/>
        <end position="90"/>
    </location>
</feature>
<dbReference type="PANTHER" id="PTHR12933">
    <property type="entry name" value="ORF PROTEIN-RELATED"/>
    <property type="match status" value="1"/>
</dbReference>